<dbReference type="GO" id="GO:0005524">
    <property type="term" value="F:ATP binding"/>
    <property type="evidence" value="ECO:0007669"/>
    <property type="project" value="UniProtKB-KW"/>
</dbReference>
<evidence type="ECO:0000256" key="6">
    <source>
        <dbReference type="ARBA" id="ARBA00022741"/>
    </source>
</evidence>
<keyword evidence="7" id="KW-0067">ATP-binding</keyword>
<dbReference type="PANTHER" id="PTHR24221:SF402">
    <property type="entry name" value="IRON-SULFUR CLUSTERS TRANSPORTER ABCB7, MITOCHONDRIAL"/>
    <property type="match status" value="1"/>
</dbReference>
<dbReference type="SMART" id="SM00382">
    <property type="entry name" value="AAA"/>
    <property type="match status" value="1"/>
</dbReference>
<evidence type="ECO:0000259" key="12">
    <source>
        <dbReference type="PROSITE" id="PS50929"/>
    </source>
</evidence>
<evidence type="ECO:0000256" key="7">
    <source>
        <dbReference type="ARBA" id="ARBA00022840"/>
    </source>
</evidence>
<dbReference type="InterPro" id="IPR027417">
    <property type="entry name" value="P-loop_NTPase"/>
</dbReference>
<organism evidence="13">
    <name type="scientific">Pinguiococcus pyrenoidosus</name>
    <dbReference type="NCBI Taxonomy" id="172671"/>
    <lineage>
        <taxon>Eukaryota</taxon>
        <taxon>Sar</taxon>
        <taxon>Stramenopiles</taxon>
        <taxon>Ochrophyta</taxon>
        <taxon>Pinguiophyceae</taxon>
        <taxon>Pinguiochrysidales</taxon>
        <taxon>Pinguiochrysidaceae</taxon>
        <taxon>Pinguiococcus</taxon>
    </lineage>
</organism>
<comment type="subcellular location">
    <subcellularLocation>
        <location evidence="2">Cell membrane</location>
        <topology evidence="2">Multi-pass membrane protein</topology>
    </subcellularLocation>
    <subcellularLocation>
        <location evidence="1">Mitochondrion membrane</location>
        <topology evidence="1">Multi-pass membrane protein</topology>
    </subcellularLocation>
</comment>
<evidence type="ECO:0000256" key="5">
    <source>
        <dbReference type="ARBA" id="ARBA00022692"/>
    </source>
</evidence>
<evidence type="ECO:0000256" key="3">
    <source>
        <dbReference type="ARBA" id="ARBA00022448"/>
    </source>
</evidence>
<accession>A0A7R9U4F3</accession>
<evidence type="ECO:0000256" key="1">
    <source>
        <dbReference type="ARBA" id="ARBA00004225"/>
    </source>
</evidence>
<evidence type="ECO:0000256" key="9">
    <source>
        <dbReference type="ARBA" id="ARBA00023136"/>
    </source>
</evidence>
<evidence type="ECO:0000256" key="10">
    <source>
        <dbReference type="SAM" id="Phobius"/>
    </source>
</evidence>
<evidence type="ECO:0008006" key="14">
    <source>
        <dbReference type="Google" id="ProtNLM"/>
    </source>
</evidence>
<evidence type="ECO:0000256" key="8">
    <source>
        <dbReference type="ARBA" id="ARBA00022989"/>
    </source>
</evidence>
<keyword evidence="8 10" id="KW-1133">Transmembrane helix</keyword>
<dbReference type="InterPro" id="IPR039421">
    <property type="entry name" value="Type_1_exporter"/>
</dbReference>
<feature type="transmembrane region" description="Helical" evidence="10">
    <location>
        <begin position="108"/>
        <end position="129"/>
    </location>
</feature>
<dbReference type="PROSITE" id="PS00211">
    <property type="entry name" value="ABC_TRANSPORTER_1"/>
    <property type="match status" value="1"/>
</dbReference>
<keyword evidence="6" id="KW-0547">Nucleotide-binding</keyword>
<dbReference type="EMBL" id="HBEA01004242">
    <property type="protein sequence ID" value="CAD8253718.1"/>
    <property type="molecule type" value="Transcribed_RNA"/>
</dbReference>
<evidence type="ECO:0000256" key="2">
    <source>
        <dbReference type="ARBA" id="ARBA00004651"/>
    </source>
</evidence>
<gene>
    <name evidence="13" type="ORF">PPYR1160_LOCUS3210</name>
</gene>
<evidence type="ECO:0000313" key="13">
    <source>
        <dbReference type="EMBL" id="CAD8253718.1"/>
    </source>
</evidence>
<protein>
    <recommendedName>
        <fullName evidence="14">ATP-dependent transporter ycf16</fullName>
    </recommendedName>
</protein>
<dbReference type="FunFam" id="3.40.50.300:FF:000221">
    <property type="entry name" value="Multidrug ABC transporter ATP-binding protein"/>
    <property type="match status" value="1"/>
</dbReference>
<keyword evidence="3" id="KW-0813">Transport</keyword>
<dbReference type="Gene3D" id="1.20.1560.10">
    <property type="entry name" value="ABC transporter type 1, transmembrane domain"/>
    <property type="match status" value="1"/>
</dbReference>
<proteinExistence type="predicted"/>
<dbReference type="PROSITE" id="PS50893">
    <property type="entry name" value="ABC_TRANSPORTER_2"/>
    <property type="match status" value="1"/>
</dbReference>
<dbReference type="InterPro" id="IPR036640">
    <property type="entry name" value="ABC1_TM_sf"/>
</dbReference>
<name>A0A7R9U4F3_9STRA</name>
<dbReference type="CDD" id="cd18582">
    <property type="entry name" value="ABC_6TM_ATM1_ABCB7"/>
    <property type="match status" value="1"/>
</dbReference>
<feature type="domain" description="ABC transmembrane type-1" evidence="12">
    <location>
        <begin position="1"/>
        <end position="170"/>
    </location>
</feature>
<dbReference type="GO" id="GO:0140359">
    <property type="term" value="F:ABC-type transporter activity"/>
    <property type="evidence" value="ECO:0007669"/>
    <property type="project" value="InterPro"/>
</dbReference>
<keyword evidence="4" id="KW-1003">Cell membrane</keyword>
<evidence type="ECO:0000256" key="4">
    <source>
        <dbReference type="ARBA" id="ARBA00022475"/>
    </source>
</evidence>
<reference evidence="13" key="1">
    <citation type="submission" date="2021-01" db="EMBL/GenBank/DDBJ databases">
        <authorList>
            <person name="Corre E."/>
            <person name="Pelletier E."/>
            <person name="Niang G."/>
            <person name="Scheremetjew M."/>
            <person name="Finn R."/>
            <person name="Kale V."/>
            <person name="Holt S."/>
            <person name="Cochrane G."/>
            <person name="Meng A."/>
            <person name="Brown T."/>
            <person name="Cohen L."/>
        </authorList>
    </citation>
    <scope>NUCLEOTIDE SEQUENCE</scope>
    <source>
        <strain evidence="13">CCMP2078</strain>
    </source>
</reference>
<dbReference type="SUPFAM" id="SSF90123">
    <property type="entry name" value="ABC transporter transmembrane region"/>
    <property type="match status" value="1"/>
</dbReference>
<dbReference type="Pfam" id="PF00664">
    <property type="entry name" value="ABC_membrane"/>
    <property type="match status" value="1"/>
</dbReference>
<sequence length="472" mass="52190">MVFNVVPTVFEIGLVSAILAHNFGAAYTGVVLSTIAAYVVYTIRVTTWRNRIRREMNDLDNQANGKVIDMLMNIESIKTHNGGDFEQKKYDEVLAQYEKAMIRTQTSLSLLNFGQNVIFSLGLTAIMALCAREIASGTASVGDLVLVNGLLFQLSFPLNFIGSTYREFRQALIDIEAMFELTSVKPAIPEREDLPDLYLEPLGKGSVGDAKLLSPPEIRFEDVAFQYPRGRKIFESLSFSIPQGHTAAFVGPSGCGKSTILRLLLQEQKADRGRIFINDQEMFSVNAKSIRDVCAFVPQDISLFNAPIGYNIAYGSMTSSGMIDWTAEENRKAVERHAQMAAVHDTIRCLPNGYDTVVGERGLLLSGGEKQRVAIARAMLREAPIVLADEPTSALDAGTEAEVMHVLRFAGAGRTCILVAHRLSTVQTADIIFVLNEGRVWESGTHEELLAKQGLYYHMWHTQAQDLDSIEQ</sequence>
<dbReference type="GO" id="GO:0005743">
    <property type="term" value="C:mitochondrial inner membrane"/>
    <property type="evidence" value="ECO:0007669"/>
    <property type="project" value="TreeGrafter"/>
</dbReference>
<feature type="transmembrane region" description="Helical" evidence="10">
    <location>
        <begin position="12"/>
        <end position="41"/>
    </location>
</feature>
<dbReference type="InterPro" id="IPR017871">
    <property type="entry name" value="ABC_transporter-like_CS"/>
</dbReference>
<dbReference type="Gene3D" id="3.40.50.300">
    <property type="entry name" value="P-loop containing nucleotide triphosphate hydrolases"/>
    <property type="match status" value="1"/>
</dbReference>
<dbReference type="SUPFAM" id="SSF52540">
    <property type="entry name" value="P-loop containing nucleoside triphosphate hydrolases"/>
    <property type="match status" value="1"/>
</dbReference>
<dbReference type="PANTHER" id="PTHR24221">
    <property type="entry name" value="ATP-BINDING CASSETTE SUB-FAMILY B"/>
    <property type="match status" value="1"/>
</dbReference>
<feature type="domain" description="ABC transporter" evidence="11">
    <location>
        <begin position="218"/>
        <end position="462"/>
    </location>
</feature>
<dbReference type="PROSITE" id="PS50929">
    <property type="entry name" value="ABC_TM1F"/>
    <property type="match status" value="1"/>
</dbReference>
<dbReference type="GO" id="GO:0006879">
    <property type="term" value="P:intracellular iron ion homeostasis"/>
    <property type="evidence" value="ECO:0007669"/>
    <property type="project" value="TreeGrafter"/>
</dbReference>
<dbReference type="InterPro" id="IPR003439">
    <property type="entry name" value="ABC_transporter-like_ATP-bd"/>
</dbReference>
<dbReference type="AlphaFoldDB" id="A0A7R9U4F3"/>
<dbReference type="GO" id="GO:0016887">
    <property type="term" value="F:ATP hydrolysis activity"/>
    <property type="evidence" value="ECO:0007669"/>
    <property type="project" value="InterPro"/>
</dbReference>
<dbReference type="Pfam" id="PF00005">
    <property type="entry name" value="ABC_tran"/>
    <property type="match status" value="1"/>
</dbReference>
<dbReference type="InterPro" id="IPR011527">
    <property type="entry name" value="ABC1_TM_dom"/>
</dbReference>
<dbReference type="GO" id="GO:0005886">
    <property type="term" value="C:plasma membrane"/>
    <property type="evidence" value="ECO:0007669"/>
    <property type="project" value="UniProtKB-SubCell"/>
</dbReference>
<keyword evidence="9 10" id="KW-0472">Membrane</keyword>
<evidence type="ECO:0000259" key="11">
    <source>
        <dbReference type="PROSITE" id="PS50893"/>
    </source>
</evidence>
<dbReference type="InterPro" id="IPR003593">
    <property type="entry name" value="AAA+_ATPase"/>
</dbReference>
<keyword evidence="5 10" id="KW-0812">Transmembrane</keyword>